<dbReference type="AlphaFoldDB" id="A0A5J4S7L5"/>
<accession>A0A5J4S7L5</accession>
<dbReference type="EMBL" id="SNRY01000394">
    <property type="protein sequence ID" value="KAA6341363.1"/>
    <property type="molecule type" value="Genomic_DNA"/>
</dbReference>
<name>A0A5J4S7L5_9ZZZZ</name>
<gene>
    <name evidence="1" type="ORF">EZS27_010819</name>
</gene>
<comment type="caution">
    <text evidence="1">The sequence shown here is derived from an EMBL/GenBank/DDBJ whole genome shotgun (WGS) entry which is preliminary data.</text>
</comment>
<sequence length="46" mass="5215">MPVIQAKRGGSKEIYQMSPFITVAQEKLIMLQYASSRQRESSHGEC</sequence>
<organism evidence="1">
    <name type="scientific">termite gut metagenome</name>
    <dbReference type="NCBI Taxonomy" id="433724"/>
    <lineage>
        <taxon>unclassified sequences</taxon>
        <taxon>metagenomes</taxon>
        <taxon>organismal metagenomes</taxon>
    </lineage>
</organism>
<proteinExistence type="predicted"/>
<reference evidence="1" key="1">
    <citation type="submission" date="2019-03" db="EMBL/GenBank/DDBJ databases">
        <title>Single cell metagenomics reveals metabolic interactions within the superorganism composed of flagellate Streblomastix strix and complex community of Bacteroidetes bacteria on its surface.</title>
        <authorList>
            <person name="Treitli S.C."/>
            <person name="Kolisko M."/>
            <person name="Husnik F."/>
            <person name="Keeling P."/>
            <person name="Hampl V."/>
        </authorList>
    </citation>
    <scope>NUCLEOTIDE SEQUENCE</scope>
    <source>
        <strain evidence="1">STM</strain>
    </source>
</reference>
<evidence type="ECO:0000313" key="1">
    <source>
        <dbReference type="EMBL" id="KAA6341363.1"/>
    </source>
</evidence>
<protein>
    <submittedName>
        <fullName evidence="1">Uncharacterized protein</fullName>
    </submittedName>
</protein>